<dbReference type="AlphaFoldDB" id="A0A284RUH8"/>
<name>A0A284RUH8_ARMOS</name>
<feature type="coiled-coil region" evidence="1">
    <location>
        <begin position="326"/>
        <end position="367"/>
    </location>
</feature>
<reference evidence="5" key="1">
    <citation type="journal article" date="2017" name="Nat. Ecol. Evol.">
        <title>Genome expansion and lineage-specific genetic innovations in the forest pathogenic fungi Armillaria.</title>
        <authorList>
            <person name="Sipos G."/>
            <person name="Prasanna A.N."/>
            <person name="Walter M.C."/>
            <person name="O'Connor E."/>
            <person name="Balint B."/>
            <person name="Krizsan K."/>
            <person name="Kiss B."/>
            <person name="Hess J."/>
            <person name="Varga T."/>
            <person name="Slot J."/>
            <person name="Riley R."/>
            <person name="Boka B."/>
            <person name="Rigling D."/>
            <person name="Barry K."/>
            <person name="Lee J."/>
            <person name="Mihaltcheva S."/>
            <person name="LaButti K."/>
            <person name="Lipzen A."/>
            <person name="Waldron R."/>
            <person name="Moloney N.M."/>
            <person name="Sperisen C."/>
            <person name="Kredics L."/>
            <person name="Vagvoelgyi C."/>
            <person name="Patrignani A."/>
            <person name="Fitzpatrick D."/>
            <person name="Nagy I."/>
            <person name="Doyle S."/>
            <person name="Anderson J.B."/>
            <person name="Grigoriev I.V."/>
            <person name="Gueldener U."/>
            <person name="Muensterkoetter M."/>
            <person name="Nagy L.G."/>
        </authorList>
    </citation>
    <scope>NUCLEOTIDE SEQUENCE [LARGE SCALE GENOMIC DNA]</scope>
    <source>
        <strain evidence="5">C18/9</strain>
    </source>
</reference>
<evidence type="ECO:0000256" key="3">
    <source>
        <dbReference type="SAM" id="Phobius"/>
    </source>
</evidence>
<feature type="transmembrane region" description="Helical" evidence="3">
    <location>
        <begin position="727"/>
        <end position="746"/>
    </location>
</feature>
<dbReference type="EMBL" id="FUEG01000017">
    <property type="protein sequence ID" value="SJL12403.1"/>
    <property type="molecule type" value="Genomic_DNA"/>
</dbReference>
<keyword evidence="3" id="KW-0812">Transmembrane</keyword>
<feature type="transmembrane region" description="Helical" evidence="3">
    <location>
        <begin position="461"/>
        <end position="480"/>
    </location>
</feature>
<dbReference type="Proteomes" id="UP000219338">
    <property type="component" value="Unassembled WGS sequence"/>
</dbReference>
<feature type="transmembrane region" description="Helical" evidence="3">
    <location>
        <begin position="599"/>
        <end position="617"/>
    </location>
</feature>
<feature type="transmembrane region" description="Helical" evidence="3">
    <location>
        <begin position="424"/>
        <end position="449"/>
    </location>
</feature>
<feature type="transmembrane region" description="Helical" evidence="3">
    <location>
        <begin position="563"/>
        <end position="587"/>
    </location>
</feature>
<accession>A0A284RUH8</accession>
<keyword evidence="1" id="KW-0175">Coiled coil</keyword>
<evidence type="ECO:0000313" key="5">
    <source>
        <dbReference type="Proteomes" id="UP000219338"/>
    </source>
</evidence>
<keyword evidence="5" id="KW-1185">Reference proteome</keyword>
<proteinExistence type="predicted"/>
<evidence type="ECO:0000256" key="1">
    <source>
        <dbReference type="SAM" id="Coils"/>
    </source>
</evidence>
<dbReference type="OrthoDB" id="2950693at2759"/>
<feature type="transmembrane region" description="Helical" evidence="3">
    <location>
        <begin position="532"/>
        <end position="551"/>
    </location>
</feature>
<protein>
    <submittedName>
        <fullName evidence="4">Uncharacterized protein</fullName>
    </submittedName>
</protein>
<feature type="transmembrane region" description="Helical" evidence="3">
    <location>
        <begin position="626"/>
        <end position="643"/>
    </location>
</feature>
<gene>
    <name evidence="4" type="ORF">ARMOST_15830</name>
</gene>
<feature type="transmembrane region" description="Helical" evidence="3">
    <location>
        <begin position="702"/>
        <end position="721"/>
    </location>
</feature>
<feature type="region of interest" description="Disordered" evidence="2">
    <location>
        <begin position="230"/>
        <end position="315"/>
    </location>
</feature>
<sequence>MGDKKPQVIGPLDLCFSLKKNGVYIEVDQSVAAELGLLATELLDTEAGKARIPLRERLQQNLLSICDGWTVLKGRKILRDYPIPKKAGEGNSIVDKFVDTVNSTPWRGTVPSEGFEQWRDHLLDLVQSMSVKDRELARGRVPSLVWVELVKPGIRAEHLDLLNGTKIDKHDISDWYAIPIGFQNPCKFCIDNQFTCSWTGEPDKSKRCRECILAGRNRCFQVAQALAGSQLASGPRSKKQSMTSDDSDYRGRVCTDDAHPPSPTTRRADKEITNAVDGAACGQKRPSSPPNNHSQYGAVAKRPRTDEGDTASAETPKTLVMDDDFQDSIAERMMQMERAIEETRKENQELRSTNESLKAEIGDLKAVNETTLKTLRCLQADMTHAESILQALRQGKYTSNRIVESGLREHLAELSLIDEMTDKAIAISIFASYFLLIFCLFGVILKAFVRTASRSVSASKVSLFTALTLASFGHTWFYMFKFMSASWSFSDFERTTLRTEANSLLDRTSSWLVDTKLFEQAWAAVSFGAVDWWWSEQLCLFTAGFWTVFVFHESHRYGIKNAWAYMLLGQVVAISVAANLFHLAILLSPQYSTPKPRGAAPYVLWVPVLCSLLNVFISPFTNEETFLPNLLAMHAVLMLPLLLPPAGRSFSMSYSSLYSIILISAAVMRLKTTYLAISEVDFSSFLASTFETLHSHPAQSSIGYDVVWSTISFVAWVRLGIKHEAPVLSFVSVPIVSVGVIAPYVMRLSIGQRDEDKVS</sequence>
<keyword evidence="3" id="KW-0472">Membrane</keyword>
<organism evidence="4 5">
    <name type="scientific">Armillaria ostoyae</name>
    <name type="common">Armillaria root rot fungus</name>
    <dbReference type="NCBI Taxonomy" id="47428"/>
    <lineage>
        <taxon>Eukaryota</taxon>
        <taxon>Fungi</taxon>
        <taxon>Dikarya</taxon>
        <taxon>Basidiomycota</taxon>
        <taxon>Agaricomycotina</taxon>
        <taxon>Agaricomycetes</taxon>
        <taxon>Agaricomycetidae</taxon>
        <taxon>Agaricales</taxon>
        <taxon>Marasmiineae</taxon>
        <taxon>Physalacriaceae</taxon>
        <taxon>Armillaria</taxon>
    </lineage>
</organism>
<evidence type="ECO:0000313" key="4">
    <source>
        <dbReference type="EMBL" id="SJL12403.1"/>
    </source>
</evidence>
<keyword evidence="3" id="KW-1133">Transmembrane helix</keyword>
<evidence type="ECO:0000256" key="2">
    <source>
        <dbReference type="SAM" id="MobiDB-lite"/>
    </source>
</evidence>
<feature type="compositionally biased region" description="Basic and acidic residues" evidence="2">
    <location>
        <begin position="247"/>
        <end position="259"/>
    </location>
</feature>